<feature type="transmembrane region" description="Helical" evidence="2">
    <location>
        <begin position="12"/>
        <end position="35"/>
    </location>
</feature>
<feature type="transmembrane region" description="Helical" evidence="2">
    <location>
        <begin position="109"/>
        <end position="136"/>
    </location>
</feature>
<dbReference type="GO" id="GO:0005886">
    <property type="term" value="C:plasma membrane"/>
    <property type="evidence" value="ECO:0007669"/>
    <property type="project" value="TreeGrafter"/>
</dbReference>
<dbReference type="Gene3D" id="1.20.1530.20">
    <property type="match status" value="2"/>
</dbReference>
<dbReference type="Proteomes" id="UP001369815">
    <property type="component" value="Unassembled WGS sequence"/>
</dbReference>
<feature type="transmembrane region" description="Helical" evidence="2">
    <location>
        <begin position="148"/>
        <end position="170"/>
    </location>
</feature>
<evidence type="ECO:0000256" key="1">
    <source>
        <dbReference type="SAM" id="MobiDB-lite"/>
    </source>
</evidence>
<dbReference type="Pfam" id="PF13593">
    <property type="entry name" value="SBF_like"/>
    <property type="match status" value="2"/>
</dbReference>
<dbReference type="PANTHER" id="PTHR18640">
    <property type="entry name" value="SOLUTE CARRIER FAMILY 10 MEMBER 7"/>
    <property type="match status" value="1"/>
</dbReference>
<proteinExistence type="predicted"/>
<keyword evidence="2" id="KW-0472">Membrane</keyword>
<organism evidence="3 4">
    <name type="scientific">Daldinia eschscholtzii</name>
    <dbReference type="NCBI Taxonomy" id="292717"/>
    <lineage>
        <taxon>Eukaryota</taxon>
        <taxon>Fungi</taxon>
        <taxon>Dikarya</taxon>
        <taxon>Ascomycota</taxon>
        <taxon>Pezizomycotina</taxon>
        <taxon>Sordariomycetes</taxon>
        <taxon>Xylariomycetidae</taxon>
        <taxon>Xylariales</taxon>
        <taxon>Hypoxylaceae</taxon>
        <taxon>Daldinia</taxon>
    </lineage>
</organism>
<evidence type="ECO:0000313" key="3">
    <source>
        <dbReference type="EMBL" id="KAK6950402.1"/>
    </source>
</evidence>
<protein>
    <submittedName>
        <fullName evidence="3">Uncharacterized protein</fullName>
    </submittedName>
</protein>
<keyword evidence="2" id="KW-0812">Transmembrane</keyword>
<dbReference type="InterPro" id="IPR016833">
    <property type="entry name" value="Put_Na-Bile_cotransptr"/>
</dbReference>
<name>A0AAX6MDX4_9PEZI</name>
<sequence length="424" mass="46628">MTRNAGGDEAAAIIEVVIGNVVGSFLSPWLIYGFLPSGGEFDLLKPAKADTLGPMYANVMKQLGLSVLLPLLVGQGLRWTFPKRVPWILTSPPEILIKAVTVKRMPKELVVAVCFCGAAKTTSVGIPLAAAMWSQLDNFTISSIQVPVLLYTVEQVFIAQFFTIFFKWWLHRADKGLLDAESATTREENQGTDELDGTCQDEGNANHGVSVQSTDASLLRISSATPLSAFLRVPLSWYHSQTFPFFPDESRTNIRRVYSHPAEQNAMRQFCGFCGTPLSYWSEEPRSEADYIQLTLGSLLTEDLRDLEDLGLIPDDSDSDTTEIPRTTTTTTSNQGPQLMGREVTGIPWFESMILGSRLGNLHTKRGARESQDGTVRVEYEITEWTGDDTVGDGTQHAGMFYETPTTGKRKRGQADDGEGGNIA</sequence>
<dbReference type="AlphaFoldDB" id="A0AAX6MDX4"/>
<comment type="caution">
    <text evidence="3">The sequence shown here is derived from an EMBL/GenBank/DDBJ whole genome shotgun (WGS) entry which is preliminary data.</text>
</comment>
<feature type="region of interest" description="Disordered" evidence="1">
    <location>
        <begin position="387"/>
        <end position="424"/>
    </location>
</feature>
<evidence type="ECO:0000256" key="2">
    <source>
        <dbReference type="SAM" id="Phobius"/>
    </source>
</evidence>
<reference evidence="3 4" key="1">
    <citation type="journal article" date="2024" name="Front Chem Biol">
        <title>Unveiling the potential of Daldinia eschscholtzii MFLUCC 19-0629 through bioactivity and bioinformatics studies for enhanced sustainable agriculture production.</title>
        <authorList>
            <person name="Brooks S."/>
            <person name="Weaver J.A."/>
            <person name="Klomchit A."/>
            <person name="Alharthi S.A."/>
            <person name="Onlamun T."/>
            <person name="Nurani R."/>
            <person name="Vong T.K."/>
            <person name="Alberti F."/>
            <person name="Greco C."/>
        </authorList>
    </citation>
    <scope>NUCLEOTIDE SEQUENCE [LARGE SCALE GENOMIC DNA]</scope>
    <source>
        <strain evidence="3">MFLUCC 19-0629</strain>
    </source>
</reference>
<accession>A0AAX6MDX4</accession>
<dbReference type="PANTHER" id="PTHR18640:SF5">
    <property type="entry name" value="SODIUM_BILE ACID COTRANSPORTER 7"/>
    <property type="match status" value="1"/>
</dbReference>
<keyword evidence="2" id="KW-1133">Transmembrane helix</keyword>
<feature type="region of interest" description="Disordered" evidence="1">
    <location>
        <begin position="311"/>
        <end position="340"/>
    </location>
</feature>
<keyword evidence="4" id="KW-1185">Reference proteome</keyword>
<dbReference type="EMBL" id="JBANMG010000008">
    <property type="protein sequence ID" value="KAK6950402.1"/>
    <property type="molecule type" value="Genomic_DNA"/>
</dbReference>
<evidence type="ECO:0000313" key="4">
    <source>
        <dbReference type="Proteomes" id="UP001369815"/>
    </source>
</evidence>
<dbReference type="InterPro" id="IPR038770">
    <property type="entry name" value="Na+/solute_symporter_sf"/>
</dbReference>
<feature type="transmembrane region" description="Helical" evidence="2">
    <location>
        <begin position="55"/>
        <end position="74"/>
    </location>
</feature>
<gene>
    <name evidence="3" type="ORF">Daesc_008730</name>
</gene>
<feature type="compositionally biased region" description="Low complexity" evidence="1">
    <location>
        <begin position="322"/>
        <end position="332"/>
    </location>
</feature>
<feature type="region of interest" description="Disordered" evidence="1">
    <location>
        <begin position="184"/>
        <end position="206"/>
    </location>
</feature>